<evidence type="ECO:0000313" key="2">
    <source>
        <dbReference type="EMBL" id="MBB5061655.1"/>
    </source>
</evidence>
<accession>A0A7W8E8U3</accession>
<proteinExistence type="predicted"/>
<dbReference type="RefSeq" id="WP_184224638.1">
    <property type="nucleotide sequence ID" value="NZ_JACHIP010000071.1"/>
</dbReference>
<sequence>MEEPTISQRLGRGRIRSSRSRSLGTKITLNEEREIVIAAEREGKSASEWARDVLLREARSTRADALFTEIVATRMLLNLVLKPLATGTVMKPEEFTGVLSTVRTTKRQAATDVMEQYATAEQKER</sequence>
<protein>
    <submittedName>
        <fullName evidence="2">Uncharacterized protein</fullName>
    </submittedName>
</protein>
<dbReference type="Proteomes" id="UP000540989">
    <property type="component" value="Unassembled WGS sequence"/>
</dbReference>
<evidence type="ECO:0000256" key="1">
    <source>
        <dbReference type="SAM" id="MobiDB-lite"/>
    </source>
</evidence>
<evidence type="ECO:0000313" key="3">
    <source>
        <dbReference type="Proteomes" id="UP000540989"/>
    </source>
</evidence>
<feature type="region of interest" description="Disordered" evidence="1">
    <location>
        <begin position="1"/>
        <end position="21"/>
    </location>
</feature>
<keyword evidence="3" id="KW-1185">Reference proteome</keyword>
<name>A0A7W8E8U3_9BACT</name>
<reference evidence="2 3" key="1">
    <citation type="submission" date="2020-08" db="EMBL/GenBank/DDBJ databases">
        <title>Genomic Encyclopedia of Type Strains, Phase IV (KMG-V): Genome sequencing to study the core and pangenomes of soil and plant-associated prokaryotes.</title>
        <authorList>
            <person name="Whitman W."/>
        </authorList>
    </citation>
    <scope>NUCLEOTIDE SEQUENCE [LARGE SCALE GENOMIC DNA]</scope>
    <source>
        <strain evidence="2 3">M8UP14</strain>
    </source>
</reference>
<feature type="compositionally biased region" description="Low complexity" evidence="1">
    <location>
        <begin position="1"/>
        <end position="10"/>
    </location>
</feature>
<dbReference type="AlphaFoldDB" id="A0A7W8E8U3"/>
<comment type="caution">
    <text evidence="2">The sequence shown here is derived from an EMBL/GenBank/DDBJ whole genome shotgun (WGS) entry which is preliminary data.</text>
</comment>
<gene>
    <name evidence="2" type="ORF">HDF16_006391</name>
</gene>
<dbReference type="EMBL" id="JACHIP010000071">
    <property type="protein sequence ID" value="MBB5061655.1"/>
    <property type="molecule type" value="Genomic_DNA"/>
</dbReference>
<organism evidence="2 3">
    <name type="scientific">Granulicella aggregans</name>
    <dbReference type="NCBI Taxonomy" id="474949"/>
    <lineage>
        <taxon>Bacteria</taxon>
        <taxon>Pseudomonadati</taxon>
        <taxon>Acidobacteriota</taxon>
        <taxon>Terriglobia</taxon>
        <taxon>Terriglobales</taxon>
        <taxon>Acidobacteriaceae</taxon>
        <taxon>Granulicella</taxon>
    </lineage>
</organism>